<dbReference type="InterPro" id="IPR051257">
    <property type="entry name" value="Diverse_CBS-Domain"/>
</dbReference>
<evidence type="ECO:0000313" key="6">
    <source>
        <dbReference type="Proteomes" id="UP001596037"/>
    </source>
</evidence>
<dbReference type="RefSeq" id="WP_376849254.1">
    <property type="nucleotide sequence ID" value="NZ_JBHSMF010000005.1"/>
</dbReference>
<dbReference type="Proteomes" id="UP001596037">
    <property type="component" value="Unassembled WGS sequence"/>
</dbReference>
<gene>
    <name evidence="5" type="ORF">ACFPOE_06795</name>
</gene>
<feature type="region of interest" description="Disordered" evidence="3">
    <location>
        <begin position="123"/>
        <end position="146"/>
    </location>
</feature>
<sequence>MTIVSQFMTRGVRTLAPSDTVMMAAQAMEHLDVGAIPVCDGDKLVGMVTDRDIVLRAVARSLDGSTKLSEVMSREVHCATEGQSVEQVLAAMAQAQIRRMPVVDDKRKLVGIVSLGDIAAKDSADKAGVAQSLGDISAQTAPDRKA</sequence>
<evidence type="ECO:0000313" key="5">
    <source>
        <dbReference type="EMBL" id="MFC5497235.1"/>
    </source>
</evidence>
<keyword evidence="1 2" id="KW-0129">CBS domain</keyword>
<name>A0ABW0N9Q5_9BURK</name>
<dbReference type="SMART" id="SM00116">
    <property type="entry name" value="CBS"/>
    <property type="match status" value="2"/>
</dbReference>
<evidence type="ECO:0000256" key="3">
    <source>
        <dbReference type="SAM" id="MobiDB-lite"/>
    </source>
</evidence>
<dbReference type="Pfam" id="PF00571">
    <property type="entry name" value="CBS"/>
    <property type="match status" value="2"/>
</dbReference>
<dbReference type="PROSITE" id="PS51371">
    <property type="entry name" value="CBS"/>
    <property type="match status" value="2"/>
</dbReference>
<keyword evidence="6" id="KW-1185">Reference proteome</keyword>
<feature type="domain" description="CBS" evidence="4">
    <location>
        <begin position="8"/>
        <end position="64"/>
    </location>
</feature>
<dbReference type="InterPro" id="IPR046342">
    <property type="entry name" value="CBS_dom_sf"/>
</dbReference>
<dbReference type="PANTHER" id="PTHR43080:SF2">
    <property type="entry name" value="CBS DOMAIN-CONTAINING PROTEIN"/>
    <property type="match status" value="1"/>
</dbReference>
<dbReference type="SUPFAM" id="SSF54631">
    <property type="entry name" value="CBS-domain pair"/>
    <property type="match status" value="1"/>
</dbReference>
<dbReference type="EMBL" id="JBHSMF010000005">
    <property type="protein sequence ID" value="MFC5497235.1"/>
    <property type="molecule type" value="Genomic_DNA"/>
</dbReference>
<dbReference type="InterPro" id="IPR000644">
    <property type="entry name" value="CBS_dom"/>
</dbReference>
<comment type="caution">
    <text evidence="5">The sequence shown here is derived from an EMBL/GenBank/DDBJ whole genome shotgun (WGS) entry which is preliminary data.</text>
</comment>
<evidence type="ECO:0000259" key="4">
    <source>
        <dbReference type="PROSITE" id="PS51371"/>
    </source>
</evidence>
<dbReference type="Gene3D" id="3.10.580.10">
    <property type="entry name" value="CBS-domain"/>
    <property type="match status" value="1"/>
</dbReference>
<organism evidence="5 6">
    <name type="scientific">Caenimonas terrae</name>
    <dbReference type="NCBI Taxonomy" id="696074"/>
    <lineage>
        <taxon>Bacteria</taxon>
        <taxon>Pseudomonadati</taxon>
        <taxon>Pseudomonadota</taxon>
        <taxon>Betaproteobacteria</taxon>
        <taxon>Burkholderiales</taxon>
        <taxon>Comamonadaceae</taxon>
        <taxon>Caenimonas</taxon>
    </lineage>
</organism>
<proteinExistence type="predicted"/>
<dbReference type="CDD" id="cd04622">
    <property type="entry name" value="CBS_pair_HRP1_like"/>
    <property type="match status" value="1"/>
</dbReference>
<protein>
    <submittedName>
        <fullName evidence="5">CBS domain-containing protein</fullName>
    </submittedName>
</protein>
<accession>A0ABW0N9Q5</accession>
<evidence type="ECO:0000256" key="2">
    <source>
        <dbReference type="PROSITE-ProRule" id="PRU00703"/>
    </source>
</evidence>
<dbReference type="PANTHER" id="PTHR43080">
    <property type="entry name" value="CBS DOMAIN-CONTAINING PROTEIN CBSX3, MITOCHONDRIAL"/>
    <property type="match status" value="1"/>
</dbReference>
<feature type="domain" description="CBS" evidence="4">
    <location>
        <begin position="72"/>
        <end position="128"/>
    </location>
</feature>
<evidence type="ECO:0000256" key="1">
    <source>
        <dbReference type="ARBA" id="ARBA00023122"/>
    </source>
</evidence>
<reference evidence="6" key="1">
    <citation type="journal article" date="2019" name="Int. J. Syst. Evol. Microbiol.">
        <title>The Global Catalogue of Microorganisms (GCM) 10K type strain sequencing project: providing services to taxonomists for standard genome sequencing and annotation.</title>
        <authorList>
            <consortium name="The Broad Institute Genomics Platform"/>
            <consortium name="The Broad Institute Genome Sequencing Center for Infectious Disease"/>
            <person name="Wu L."/>
            <person name="Ma J."/>
        </authorList>
    </citation>
    <scope>NUCLEOTIDE SEQUENCE [LARGE SCALE GENOMIC DNA]</scope>
    <source>
        <strain evidence="6">CCUG 57401</strain>
    </source>
</reference>